<gene>
    <name evidence="12" type="ORF">ACFFR3_30145</name>
</gene>
<dbReference type="Proteomes" id="UP001589568">
    <property type="component" value="Unassembled WGS sequence"/>
</dbReference>
<dbReference type="Gene3D" id="3.40.50.150">
    <property type="entry name" value="Vaccinia Virus protein VP39"/>
    <property type="match status" value="1"/>
</dbReference>
<keyword evidence="6 12" id="KW-0489">Methyltransferase</keyword>
<evidence type="ECO:0000256" key="5">
    <source>
        <dbReference type="ARBA" id="ARBA00022490"/>
    </source>
</evidence>
<dbReference type="InterPro" id="IPR029063">
    <property type="entry name" value="SAM-dependent_MTases_sf"/>
</dbReference>
<evidence type="ECO:0000256" key="4">
    <source>
        <dbReference type="ARBA" id="ARBA00013346"/>
    </source>
</evidence>
<evidence type="ECO:0000256" key="6">
    <source>
        <dbReference type="ARBA" id="ARBA00022603"/>
    </source>
</evidence>
<evidence type="ECO:0000313" key="12">
    <source>
        <dbReference type="EMBL" id="MFB9473777.1"/>
    </source>
</evidence>
<sequence>MAVTGALPAEEGLMAAARRAGEARLQGLMRAARRAGDPRAQELVAAAEGDCRSLELVTAAERAGIHDLRLLAAIAATPRELFVPPRSAGQACLDVPIPLAHGQPTSQPSLVAQMIDALRLTGAETVLEIGTGYGYQTALLARLARHVHSIERLPDLAAHARANLAAAGITGAEVLAGDGSAGLPEHAPYDAVIVSAAAPHVPAALAEQLAEGGRLVMPVTGQIADIVTLFTKQRGHLASLRELTPASFVPLIPGP</sequence>
<comment type="caution">
    <text evidence="12">The sequence shown here is derived from an EMBL/GenBank/DDBJ whole genome shotgun (WGS) entry which is preliminary data.</text>
</comment>
<keyword evidence="7 12" id="KW-0808">Transferase</keyword>
<evidence type="ECO:0000256" key="3">
    <source>
        <dbReference type="ARBA" id="ARBA00011890"/>
    </source>
</evidence>
<keyword evidence="8" id="KW-0949">S-adenosyl-L-methionine</keyword>
<dbReference type="InterPro" id="IPR000682">
    <property type="entry name" value="PCMT"/>
</dbReference>
<keyword evidence="13" id="KW-1185">Reference proteome</keyword>
<dbReference type="PANTHER" id="PTHR11579">
    <property type="entry name" value="PROTEIN-L-ISOASPARTATE O-METHYLTRANSFERASE"/>
    <property type="match status" value="1"/>
</dbReference>
<comment type="similarity">
    <text evidence="2">Belongs to the methyltransferase superfamily. L-isoaspartyl/D-aspartyl protein methyltransferase family.</text>
</comment>
<comment type="subcellular location">
    <subcellularLocation>
        <location evidence="1">Cytoplasm</location>
    </subcellularLocation>
</comment>
<dbReference type="PANTHER" id="PTHR11579:SF0">
    <property type="entry name" value="PROTEIN-L-ISOASPARTATE(D-ASPARTATE) O-METHYLTRANSFERASE"/>
    <property type="match status" value="1"/>
</dbReference>
<dbReference type="GO" id="GO:0032259">
    <property type="term" value="P:methylation"/>
    <property type="evidence" value="ECO:0007669"/>
    <property type="project" value="UniProtKB-KW"/>
</dbReference>
<accession>A0ABV5NU89</accession>
<dbReference type="RefSeq" id="WP_364378404.1">
    <property type="nucleotide sequence ID" value="NZ_JBHMCF010000036.1"/>
</dbReference>
<keyword evidence="5" id="KW-0963">Cytoplasm</keyword>
<evidence type="ECO:0000256" key="9">
    <source>
        <dbReference type="ARBA" id="ARBA00030757"/>
    </source>
</evidence>
<evidence type="ECO:0000313" key="13">
    <source>
        <dbReference type="Proteomes" id="UP001589568"/>
    </source>
</evidence>
<dbReference type="CDD" id="cd02440">
    <property type="entry name" value="AdoMet_MTases"/>
    <property type="match status" value="1"/>
</dbReference>
<evidence type="ECO:0000256" key="8">
    <source>
        <dbReference type="ARBA" id="ARBA00022691"/>
    </source>
</evidence>
<evidence type="ECO:0000256" key="7">
    <source>
        <dbReference type="ARBA" id="ARBA00022679"/>
    </source>
</evidence>
<name>A0ABV5NU89_9ACTN</name>
<dbReference type="EMBL" id="JBHMCF010000036">
    <property type="protein sequence ID" value="MFB9473777.1"/>
    <property type="molecule type" value="Genomic_DNA"/>
</dbReference>
<dbReference type="GO" id="GO:0004719">
    <property type="term" value="F:protein-L-isoaspartate (D-aspartate) O-methyltransferase activity"/>
    <property type="evidence" value="ECO:0007669"/>
    <property type="project" value="UniProtKB-EC"/>
</dbReference>
<evidence type="ECO:0000256" key="2">
    <source>
        <dbReference type="ARBA" id="ARBA00005369"/>
    </source>
</evidence>
<protein>
    <recommendedName>
        <fullName evidence="4">Protein-L-isoaspartate O-methyltransferase</fullName>
        <ecNumber evidence="3">2.1.1.77</ecNumber>
    </recommendedName>
    <alternativeName>
        <fullName evidence="11">L-isoaspartyl protein carboxyl methyltransferase</fullName>
    </alternativeName>
    <alternativeName>
        <fullName evidence="9">Protein L-isoaspartyl methyltransferase</fullName>
    </alternativeName>
    <alternativeName>
        <fullName evidence="10">Protein-beta-aspartate methyltransferase</fullName>
    </alternativeName>
</protein>
<dbReference type="Pfam" id="PF01135">
    <property type="entry name" value="PCMT"/>
    <property type="match status" value="1"/>
</dbReference>
<evidence type="ECO:0000256" key="1">
    <source>
        <dbReference type="ARBA" id="ARBA00004496"/>
    </source>
</evidence>
<dbReference type="NCBIfam" id="NF001453">
    <property type="entry name" value="PRK00312.1"/>
    <property type="match status" value="1"/>
</dbReference>
<evidence type="ECO:0000256" key="11">
    <source>
        <dbReference type="ARBA" id="ARBA00031350"/>
    </source>
</evidence>
<evidence type="ECO:0000256" key="10">
    <source>
        <dbReference type="ARBA" id="ARBA00031323"/>
    </source>
</evidence>
<organism evidence="12 13">
    <name type="scientific">Nonomuraea salmonea</name>
    <dbReference type="NCBI Taxonomy" id="46181"/>
    <lineage>
        <taxon>Bacteria</taxon>
        <taxon>Bacillati</taxon>
        <taxon>Actinomycetota</taxon>
        <taxon>Actinomycetes</taxon>
        <taxon>Streptosporangiales</taxon>
        <taxon>Streptosporangiaceae</taxon>
        <taxon>Nonomuraea</taxon>
    </lineage>
</organism>
<proteinExistence type="inferred from homology"/>
<dbReference type="EC" id="2.1.1.77" evidence="3"/>
<dbReference type="SUPFAM" id="SSF53335">
    <property type="entry name" value="S-adenosyl-L-methionine-dependent methyltransferases"/>
    <property type="match status" value="1"/>
</dbReference>
<reference evidence="12 13" key="1">
    <citation type="submission" date="2024-09" db="EMBL/GenBank/DDBJ databases">
        <authorList>
            <person name="Sun Q."/>
            <person name="Mori K."/>
        </authorList>
    </citation>
    <scope>NUCLEOTIDE SEQUENCE [LARGE SCALE GENOMIC DNA]</scope>
    <source>
        <strain evidence="12 13">JCM 3324</strain>
    </source>
</reference>